<organism evidence="16 17">
    <name type="scientific">Cimex lectularius</name>
    <name type="common">Bed bug</name>
    <name type="synonym">Acanthia lectularia</name>
    <dbReference type="NCBI Taxonomy" id="79782"/>
    <lineage>
        <taxon>Eukaryota</taxon>
        <taxon>Metazoa</taxon>
        <taxon>Ecdysozoa</taxon>
        <taxon>Arthropoda</taxon>
        <taxon>Hexapoda</taxon>
        <taxon>Insecta</taxon>
        <taxon>Pterygota</taxon>
        <taxon>Neoptera</taxon>
        <taxon>Paraneoptera</taxon>
        <taxon>Hemiptera</taxon>
        <taxon>Heteroptera</taxon>
        <taxon>Panheteroptera</taxon>
        <taxon>Cimicomorpha</taxon>
        <taxon>Cimicidae</taxon>
        <taxon>Cimex</taxon>
    </lineage>
</organism>
<dbReference type="AlphaFoldDB" id="A0A8I6R637"/>
<evidence type="ECO:0008006" key="18">
    <source>
        <dbReference type="Google" id="ProtNLM"/>
    </source>
</evidence>
<evidence type="ECO:0000256" key="8">
    <source>
        <dbReference type="ARBA" id="ARBA00022824"/>
    </source>
</evidence>
<keyword evidence="11" id="KW-0675">Receptor</keyword>
<keyword evidence="4" id="KW-1003">Cell membrane</keyword>
<keyword evidence="6 12" id="KW-0812">Transmembrane</keyword>
<evidence type="ECO:0000256" key="1">
    <source>
        <dbReference type="ARBA" id="ARBA00004115"/>
    </source>
</evidence>
<dbReference type="InterPro" id="IPR012493">
    <property type="entry name" value="Renin_rcpt"/>
</dbReference>
<keyword evidence="17" id="KW-1185">Reference proteome</keyword>
<dbReference type="GO" id="GO:0038023">
    <property type="term" value="F:signaling receptor activity"/>
    <property type="evidence" value="ECO:0007669"/>
    <property type="project" value="InterPro"/>
</dbReference>
<feature type="chain" id="PRO_5035211146" description="Renin receptor" evidence="13">
    <location>
        <begin position="18"/>
        <end position="331"/>
    </location>
</feature>
<dbReference type="Pfam" id="PF25294">
    <property type="entry name" value="RENR_N"/>
    <property type="match status" value="1"/>
</dbReference>
<evidence type="ECO:0000256" key="3">
    <source>
        <dbReference type="ARBA" id="ARBA00004373"/>
    </source>
</evidence>
<evidence type="ECO:0000256" key="10">
    <source>
        <dbReference type="ARBA" id="ARBA00023136"/>
    </source>
</evidence>
<feature type="transmembrane region" description="Helical" evidence="12">
    <location>
        <begin position="289"/>
        <end position="311"/>
    </location>
</feature>
<accession>A0A8I6R637</accession>
<protein>
    <recommendedName>
        <fullName evidence="18">Renin receptor</fullName>
    </recommendedName>
</protein>
<evidence type="ECO:0000256" key="4">
    <source>
        <dbReference type="ARBA" id="ARBA00022475"/>
    </source>
</evidence>
<keyword evidence="5" id="KW-0165">Cleavage on pair of basic residues</keyword>
<evidence type="ECO:0000259" key="14">
    <source>
        <dbReference type="Pfam" id="PF07850"/>
    </source>
</evidence>
<feature type="signal peptide" evidence="13">
    <location>
        <begin position="1"/>
        <end position="17"/>
    </location>
</feature>
<feature type="domain" description="Renin receptor-like C-terminal transmembrane spanning segment" evidence="14">
    <location>
        <begin position="270"/>
        <end position="330"/>
    </location>
</feature>
<evidence type="ECO:0000256" key="11">
    <source>
        <dbReference type="ARBA" id="ARBA00023170"/>
    </source>
</evidence>
<reference evidence="16" key="1">
    <citation type="submission" date="2022-01" db="UniProtKB">
        <authorList>
            <consortium name="EnsemblMetazoa"/>
        </authorList>
    </citation>
    <scope>IDENTIFICATION</scope>
</reference>
<evidence type="ECO:0000256" key="12">
    <source>
        <dbReference type="SAM" id="Phobius"/>
    </source>
</evidence>
<keyword evidence="7 13" id="KW-0732">Signal</keyword>
<dbReference type="OrthoDB" id="7866065at2759"/>
<comment type="subcellular location">
    <subcellularLocation>
        <location evidence="2">Cell membrane</location>
        <topology evidence="2">Single-pass type I membrane protein</topology>
    </subcellularLocation>
    <subcellularLocation>
        <location evidence="1">Endoplasmic reticulum membrane</location>
        <topology evidence="1">Single-pass type I membrane protein</topology>
    </subcellularLocation>
    <subcellularLocation>
        <location evidence="3">Vesicle</location>
    </subcellularLocation>
</comment>
<dbReference type="GO" id="GO:0030177">
    <property type="term" value="P:positive regulation of Wnt signaling pathway"/>
    <property type="evidence" value="ECO:0007669"/>
    <property type="project" value="TreeGrafter"/>
</dbReference>
<evidence type="ECO:0000259" key="15">
    <source>
        <dbReference type="Pfam" id="PF25294"/>
    </source>
</evidence>
<dbReference type="InterPro" id="IPR056780">
    <property type="entry name" value="Renin_r_C"/>
</dbReference>
<dbReference type="CTD" id="10159"/>
<evidence type="ECO:0000256" key="9">
    <source>
        <dbReference type="ARBA" id="ARBA00022989"/>
    </source>
</evidence>
<evidence type="ECO:0000256" key="2">
    <source>
        <dbReference type="ARBA" id="ARBA00004251"/>
    </source>
</evidence>
<evidence type="ECO:0000256" key="7">
    <source>
        <dbReference type="ARBA" id="ARBA00022729"/>
    </source>
</evidence>
<dbReference type="GO" id="GO:0098588">
    <property type="term" value="C:bounding membrane of organelle"/>
    <property type="evidence" value="ECO:0007669"/>
    <property type="project" value="UniProtKB-ARBA"/>
</dbReference>
<evidence type="ECO:0000313" key="17">
    <source>
        <dbReference type="Proteomes" id="UP000494040"/>
    </source>
</evidence>
<feature type="domain" description="Renin receptor N-terminal" evidence="15">
    <location>
        <begin position="18"/>
        <end position="250"/>
    </location>
</feature>
<dbReference type="EnsemblMetazoa" id="XM_014384025.2">
    <property type="protein sequence ID" value="XP_014239511.1"/>
    <property type="gene ID" value="LOC106660949"/>
</dbReference>
<dbReference type="OMA" id="CDINFEQ"/>
<dbReference type="PANTHER" id="PTHR13351:SF1">
    <property type="entry name" value="RENIN RECEPTOR"/>
    <property type="match status" value="1"/>
</dbReference>
<dbReference type="PANTHER" id="PTHR13351">
    <property type="entry name" value="RENIN RECEPTOR"/>
    <property type="match status" value="1"/>
</dbReference>
<dbReference type="GO" id="GO:0009897">
    <property type="term" value="C:external side of plasma membrane"/>
    <property type="evidence" value="ECO:0007669"/>
    <property type="project" value="TreeGrafter"/>
</dbReference>
<keyword evidence="8" id="KW-0256">Endoplasmic reticulum</keyword>
<dbReference type="RefSeq" id="XP_014239511.1">
    <property type="nucleotide sequence ID" value="XM_014384025.2"/>
</dbReference>
<dbReference type="InterPro" id="IPR057318">
    <property type="entry name" value="RENR_N"/>
</dbReference>
<evidence type="ECO:0000313" key="16">
    <source>
        <dbReference type="EnsemblMetazoa" id="XP_014239511.1"/>
    </source>
</evidence>
<evidence type="ECO:0000256" key="6">
    <source>
        <dbReference type="ARBA" id="ARBA00022692"/>
    </source>
</evidence>
<sequence>MLGVALSFSCLLVSVIANGELSILQNPESLVFLGQEQLSLSNVKNVLSATLGFSIPESPRWSGLVIKNPFNFADAVAVVSVPGVASLDSVQGRTYPLDTDEAIDGTRRSLFWRFSDRFPAAAVDNVTTIHVSLDKPNDAADAYGELMQRDSPSVENLKMSRPEDKAFIDQINMLDAITNKIADKGLSNDGIPDVHWITVPGLHTLIDTYGLHSKEVEEAKRVLSSSVLLLSEVFNTAYNDKVVFAVISSDAVHTRRYRRQADGKEAETDTVEATNNDGVDENYPVIFNIFLWFGISFTMVLLGVSMGIANMDPGRDSIIYRMTSNRMKKDN</sequence>
<dbReference type="GO" id="GO:0031982">
    <property type="term" value="C:vesicle"/>
    <property type="evidence" value="ECO:0007669"/>
    <property type="project" value="UniProtKB-SubCell"/>
</dbReference>
<evidence type="ECO:0000256" key="5">
    <source>
        <dbReference type="ARBA" id="ARBA00022685"/>
    </source>
</evidence>
<dbReference type="KEGG" id="clec:106660949"/>
<name>A0A8I6R637_CIMLE</name>
<dbReference type="Proteomes" id="UP000494040">
    <property type="component" value="Unassembled WGS sequence"/>
</dbReference>
<dbReference type="GeneID" id="106660949"/>
<proteinExistence type="predicted"/>
<dbReference type="Pfam" id="PF07850">
    <property type="entry name" value="Renin_r"/>
    <property type="match status" value="1"/>
</dbReference>
<evidence type="ECO:0000256" key="13">
    <source>
        <dbReference type="SAM" id="SignalP"/>
    </source>
</evidence>
<keyword evidence="9 12" id="KW-1133">Transmembrane helix</keyword>
<keyword evidence="10 12" id="KW-0472">Membrane</keyword>
<dbReference type="GO" id="GO:0005789">
    <property type="term" value="C:endoplasmic reticulum membrane"/>
    <property type="evidence" value="ECO:0007669"/>
    <property type="project" value="UniProtKB-SubCell"/>
</dbReference>